<protein>
    <recommendedName>
        <fullName evidence="2">Acyl-CoA dehydrogenase/oxidase C-terminal domain-containing protein</fullName>
    </recommendedName>
</protein>
<dbReference type="InterPro" id="IPR009075">
    <property type="entry name" value="AcylCo_DH/oxidase_C"/>
</dbReference>
<keyword evidence="4" id="KW-1185">Reference proteome</keyword>
<dbReference type="InterPro" id="IPR052166">
    <property type="entry name" value="Diverse_Acyl-CoA_DH"/>
</dbReference>
<dbReference type="Pfam" id="PF00441">
    <property type="entry name" value="Acyl-CoA_dh_1"/>
    <property type="match status" value="1"/>
</dbReference>
<dbReference type="Gene3D" id="1.20.140.10">
    <property type="entry name" value="Butyryl-CoA Dehydrogenase, subunit A, domain 3"/>
    <property type="match status" value="1"/>
</dbReference>
<name>A0ABP8P841_9NOCA</name>
<gene>
    <name evidence="3" type="ORF">GCM10023094_34960</name>
</gene>
<comment type="caution">
    <text evidence="3">The sequence shown here is derived from an EMBL/GenBank/DDBJ whole genome shotgun (WGS) entry which is preliminary data.</text>
</comment>
<proteinExistence type="predicted"/>
<evidence type="ECO:0000313" key="4">
    <source>
        <dbReference type="Proteomes" id="UP001501183"/>
    </source>
</evidence>
<dbReference type="InterPro" id="IPR036250">
    <property type="entry name" value="AcylCo_DH-like_C"/>
</dbReference>
<sequence>MGYRGTVNAALNFGDGSHTPHGATGAVGQIVGEPGDGLRQMFHMMNEARVGVGLSAAAVGSAGYALALDYARVREQGRSSRAADPGPVPIIEHTDVRRMLLAAKSYVEGGLALSLYCALLVDDAKTCEAGVDRERSALLLDVLTPIAKSWPSQWCLEANALAIQVHGGYGYTREYDVVASMTMVYEPDQDVTGVS</sequence>
<dbReference type="EMBL" id="BAABFB010000053">
    <property type="protein sequence ID" value="GAA4483432.1"/>
    <property type="molecule type" value="Genomic_DNA"/>
</dbReference>
<accession>A0ABP8P841</accession>
<dbReference type="Proteomes" id="UP001501183">
    <property type="component" value="Unassembled WGS sequence"/>
</dbReference>
<evidence type="ECO:0000256" key="1">
    <source>
        <dbReference type="ARBA" id="ARBA00022630"/>
    </source>
</evidence>
<keyword evidence="1" id="KW-0285">Flavoprotein</keyword>
<organism evidence="3 4">
    <name type="scientific">Rhodococcus olei</name>
    <dbReference type="NCBI Taxonomy" id="2161675"/>
    <lineage>
        <taxon>Bacteria</taxon>
        <taxon>Bacillati</taxon>
        <taxon>Actinomycetota</taxon>
        <taxon>Actinomycetes</taxon>
        <taxon>Mycobacteriales</taxon>
        <taxon>Nocardiaceae</taxon>
        <taxon>Rhodococcus</taxon>
    </lineage>
</organism>
<dbReference type="SUPFAM" id="SSF47203">
    <property type="entry name" value="Acyl-CoA dehydrogenase C-terminal domain-like"/>
    <property type="match status" value="1"/>
</dbReference>
<feature type="domain" description="Acyl-CoA dehydrogenase/oxidase C-terminal" evidence="2">
    <location>
        <begin position="35"/>
        <end position="178"/>
    </location>
</feature>
<reference evidence="4" key="1">
    <citation type="journal article" date="2019" name="Int. J. Syst. Evol. Microbiol.">
        <title>The Global Catalogue of Microorganisms (GCM) 10K type strain sequencing project: providing services to taxonomists for standard genome sequencing and annotation.</title>
        <authorList>
            <consortium name="The Broad Institute Genomics Platform"/>
            <consortium name="The Broad Institute Genome Sequencing Center for Infectious Disease"/>
            <person name="Wu L."/>
            <person name="Ma J."/>
        </authorList>
    </citation>
    <scope>NUCLEOTIDE SEQUENCE [LARGE SCALE GENOMIC DNA]</scope>
    <source>
        <strain evidence="4">JCM 32206</strain>
    </source>
</reference>
<evidence type="ECO:0000259" key="2">
    <source>
        <dbReference type="Pfam" id="PF00441"/>
    </source>
</evidence>
<dbReference type="PANTHER" id="PTHR42803">
    <property type="entry name" value="ACYL-COA DEHYDROGENASE"/>
    <property type="match status" value="1"/>
</dbReference>
<dbReference type="PANTHER" id="PTHR42803:SF3">
    <property type="entry name" value="ACYL-COA DEHYDROGENASE-RELATED"/>
    <property type="match status" value="1"/>
</dbReference>
<evidence type="ECO:0000313" key="3">
    <source>
        <dbReference type="EMBL" id="GAA4483432.1"/>
    </source>
</evidence>